<evidence type="ECO:0000256" key="1">
    <source>
        <dbReference type="ARBA" id="ARBA00001974"/>
    </source>
</evidence>
<evidence type="ECO:0000256" key="4">
    <source>
        <dbReference type="ARBA" id="ARBA00022827"/>
    </source>
</evidence>
<organism evidence="9 10">
    <name type="scientific">Monoraphidium neglectum</name>
    <dbReference type="NCBI Taxonomy" id="145388"/>
    <lineage>
        <taxon>Eukaryota</taxon>
        <taxon>Viridiplantae</taxon>
        <taxon>Chlorophyta</taxon>
        <taxon>core chlorophytes</taxon>
        <taxon>Chlorophyceae</taxon>
        <taxon>CS clade</taxon>
        <taxon>Sphaeropleales</taxon>
        <taxon>Selenastraceae</taxon>
        <taxon>Monoraphidium</taxon>
    </lineage>
</organism>
<dbReference type="Proteomes" id="UP000054498">
    <property type="component" value="Unassembled WGS sequence"/>
</dbReference>
<evidence type="ECO:0000256" key="3">
    <source>
        <dbReference type="ARBA" id="ARBA00022630"/>
    </source>
</evidence>
<feature type="binding site" evidence="6">
    <location>
        <begin position="400"/>
        <end position="405"/>
    </location>
    <ligand>
        <name>FAD</name>
        <dbReference type="ChEBI" id="CHEBI:57692"/>
    </ligand>
</feature>
<keyword evidence="10" id="KW-1185">Reference proteome</keyword>
<keyword evidence="4 6" id="KW-0274">FAD</keyword>
<dbReference type="GO" id="GO:0008445">
    <property type="term" value="F:D-aspartate oxidase activity"/>
    <property type="evidence" value="ECO:0007669"/>
    <property type="project" value="UniProtKB-EC"/>
</dbReference>
<dbReference type="SUPFAM" id="SSF51971">
    <property type="entry name" value="Nucleotide-binding domain"/>
    <property type="match status" value="1"/>
</dbReference>
<comment type="similarity">
    <text evidence="2">Belongs to the DAMOX/DASOX family.</text>
</comment>
<reference evidence="9 10" key="1">
    <citation type="journal article" date="2013" name="BMC Genomics">
        <title>Reconstruction of the lipid metabolism for the microalga Monoraphidium neglectum from its genome sequence reveals characteristics suitable for biofuel production.</title>
        <authorList>
            <person name="Bogen C."/>
            <person name="Al-Dilaimi A."/>
            <person name="Albersmeier A."/>
            <person name="Wichmann J."/>
            <person name="Grundmann M."/>
            <person name="Rupp O."/>
            <person name="Lauersen K.J."/>
            <person name="Blifernez-Klassen O."/>
            <person name="Kalinowski J."/>
            <person name="Goesmann A."/>
            <person name="Mussgnug J.H."/>
            <person name="Kruse O."/>
        </authorList>
    </citation>
    <scope>NUCLEOTIDE SEQUENCE [LARGE SCALE GENOMIC DNA]</scope>
    <source>
        <strain evidence="9 10">SAG 48.87</strain>
    </source>
</reference>
<dbReference type="OrthoDB" id="2015447at2759"/>
<feature type="binding site" evidence="6">
    <location>
        <position position="401"/>
    </location>
    <ligand>
        <name>D-dopa</name>
        <dbReference type="ChEBI" id="CHEBI:149689"/>
    </ligand>
</feature>
<dbReference type="PANTHER" id="PTHR11530:SF11">
    <property type="entry name" value="D-ASPARTATE OXIDASE"/>
    <property type="match status" value="1"/>
</dbReference>
<dbReference type="STRING" id="145388.A0A0D2LIS4"/>
<keyword evidence="5 9" id="KW-0560">Oxidoreductase</keyword>
<dbReference type="GO" id="GO:0019478">
    <property type="term" value="P:D-amino acid catabolic process"/>
    <property type="evidence" value="ECO:0007669"/>
    <property type="project" value="TreeGrafter"/>
</dbReference>
<evidence type="ECO:0000256" key="5">
    <source>
        <dbReference type="ARBA" id="ARBA00023002"/>
    </source>
</evidence>
<proteinExistence type="inferred from homology"/>
<dbReference type="GO" id="GO:0005737">
    <property type="term" value="C:cytoplasm"/>
    <property type="evidence" value="ECO:0007669"/>
    <property type="project" value="TreeGrafter"/>
</dbReference>
<gene>
    <name evidence="9" type="ORF">MNEG_1591</name>
</gene>
<evidence type="ECO:0000259" key="8">
    <source>
        <dbReference type="Pfam" id="PF01266"/>
    </source>
</evidence>
<dbReference type="InterPro" id="IPR006076">
    <property type="entry name" value="FAD-dep_OxRdtase"/>
</dbReference>
<dbReference type="Gene3D" id="3.30.9.10">
    <property type="entry name" value="D-Amino Acid Oxidase, subunit A, domain 2"/>
    <property type="match status" value="1"/>
</dbReference>
<dbReference type="PANTHER" id="PTHR11530">
    <property type="entry name" value="D-AMINO ACID OXIDASE"/>
    <property type="match status" value="1"/>
</dbReference>
<feature type="binding site" evidence="6">
    <location>
        <position position="278"/>
    </location>
    <ligand>
        <name>D-dopa</name>
        <dbReference type="ChEBI" id="CHEBI:149689"/>
    </ligand>
</feature>
<comment type="cofactor">
    <cofactor evidence="1 6">
        <name>FAD</name>
        <dbReference type="ChEBI" id="CHEBI:57692"/>
    </cofactor>
</comment>
<evidence type="ECO:0000256" key="2">
    <source>
        <dbReference type="ARBA" id="ARBA00006730"/>
    </source>
</evidence>
<dbReference type="Gene3D" id="3.40.50.720">
    <property type="entry name" value="NAD(P)-binding Rossmann-like Domain"/>
    <property type="match status" value="1"/>
</dbReference>
<evidence type="ECO:0000313" key="10">
    <source>
        <dbReference type="Proteomes" id="UP000054498"/>
    </source>
</evidence>
<keyword evidence="3" id="KW-0285">Flavoprotein</keyword>
<dbReference type="PIRSF" id="PIRSF000189">
    <property type="entry name" value="D-aa_oxidase"/>
    <property type="match status" value="1"/>
</dbReference>
<dbReference type="EC" id="1.4.3.1" evidence="9"/>
<feature type="region of interest" description="Disordered" evidence="7">
    <location>
        <begin position="357"/>
        <end position="385"/>
    </location>
</feature>
<accession>A0A0D2LIS4</accession>
<feature type="binding site" evidence="6">
    <location>
        <position position="340"/>
    </location>
    <ligand>
        <name>D-dopa</name>
        <dbReference type="ChEBI" id="CHEBI:149689"/>
    </ligand>
</feature>
<dbReference type="AlphaFoldDB" id="A0A0D2LIS4"/>
<name>A0A0D2LIS4_9CHLO</name>
<evidence type="ECO:0000313" key="9">
    <source>
        <dbReference type="EMBL" id="KIZ06364.1"/>
    </source>
</evidence>
<evidence type="ECO:0000256" key="7">
    <source>
        <dbReference type="SAM" id="MobiDB-lite"/>
    </source>
</evidence>
<dbReference type="GeneID" id="25733617"/>
<feature type="binding site" evidence="6">
    <location>
        <position position="285"/>
    </location>
    <ligand>
        <name>D-dopa</name>
        <dbReference type="ChEBI" id="CHEBI:149689"/>
    </ligand>
</feature>
<dbReference type="SUPFAM" id="SSF54373">
    <property type="entry name" value="FAD-linked reductases, C-terminal domain"/>
    <property type="match status" value="1"/>
</dbReference>
<dbReference type="KEGG" id="mng:MNEG_1591"/>
<protein>
    <submittedName>
        <fullName evidence="9">D-aspartate oxidase</fullName>
        <ecNumber evidence="9">1.4.3.1</ecNumber>
    </submittedName>
</protein>
<dbReference type="RefSeq" id="XP_013905383.1">
    <property type="nucleotide sequence ID" value="XM_014049929.1"/>
</dbReference>
<dbReference type="InterPro" id="IPR023209">
    <property type="entry name" value="DAO"/>
</dbReference>
<feature type="domain" description="FAD dependent oxidoreductase" evidence="8">
    <location>
        <begin position="44"/>
        <end position="414"/>
    </location>
</feature>
<dbReference type="EMBL" id="KK100382">
    <property type="protein sequence ID" value="KIZ06364.1"/>
    <property type="molecule type" value="Genomic_DNA"/>
</dbReference>
<evidence type="ECO:0000256" key="6">
    <source>
        <dbReference type="PIRSR" id="PIRSR000189-1"/>
    </source>
</evidence>
<dbReference type="Pfam" id="PF01266">
    <property type="entry name" value="DAO"/>
    <property type="match status" value="1"/>
</dbReference>
<dbReference type="GO" id="GO:0071949">
    <property type="term" value="F:FAD binding"/>
    <property type="evidence" value="ECO:0007669"/>
    <property type="project" value="InterPro"/>
</dbReference>
<sequence>MQPLLLFITDQQNRAVTFRPVKVLCSRFAARRQQRTVAAAAGHICVVGGGVVGLTTALRLLQEIPGCCVQVYAEAWGTDLVSAGAAGFWEPYKLSETPDESVYRWGKDTFDHIQGLVHSSAAATAGVSTVHATSLFRGPEPTPFWADITGGFCRLKPEELRLYSGSPDWADPFVTEAGGAAAAGAPQAWVDGYAFNSLLCEGRLYMRWLVERIKEAGGQLDQRGLNGLGDLAEEGYDALVVCCGLGAKQLLGDDDCYPIRGQIARVRAPWVRECVFGHWGDEVTYIIPNREWVVIGGTGQVGDWRTSTDLGDAEAIMQRARQLLPSLEGAELLDHWVGLRPGRTQLRLELEWTKLEPGGATASSDGEGANGDGVNDDGADGGGGSAKRGATPVVYNYGHGGAGLTLAWGTAGDAVQLVKQALGA</sequence>